<gene>
    <name evidence="2" type="ORF">HUG20_01080</name>
</gene>
<accession>A0A7T6Z860</accession>
<proteinExistence type="predicted"/>
<feature type="domain" description="NERD" evidence="1">
    <location>
        <begin position="35"/>
        <end position="145"/>
    </location>
</feature>
<protein>
    <submittedName>
        <fullName evidence="2">NERD domain-containing protein</fullName>
    </submittedName>
</protein>
<evidence type="ECO:0000313" key="3">
    <source>
        <dbReference type="Proteomes" id="UP000595349"/>
    </source>
</evidence>
<evidence type="ECO:0000259" key="1">
    <source>
        <dbReference type="PROSITE" id="PS50965"/>
    </source>
</evidence>
<dbReference type="PROSITE" id="PS50965">
    <property type="entry name" value="NERD"/>
    <property type="match status" value="1"/>
</dbReference>
<dbReference type="RefSeq" id="WP_200087047.1">
    <property type="nucleotide sequence ID" value="NZ_CP054706.1"/>
</dbReference>
<dbReference type="KEGG" id="scib:HUG20_01080"/>
<organism evidence="2 3">
    <name type="scientific">Salicibibacter cibi</name>
    <dbReference type="NCBI Taxonomy" id="2743001"/>
    <lineage>
        <taxon>Bacteria</taxon>
        <taxon>Bacillati</taxon>
        <taxon>Bacillota</taxon>
        <taxon>Bacilli</taxon>
        <taxon>Bacillales</taxon>
        <taxon>Bacillaceae</taxon>
        <taxon>Salicibibacter</taxon>
    </lineage>
</organism>
<name>A0A7T6Z860_9BACI</name>
<keyword evidence="3" id="KW-1185">Reference proteome</keyword>
<dbReference type="EMBL" id="CP054706">
    <property type="protein sequence ID" value="QQK78638.1"/>
    <property type="molecule type" value="Genomic_DNA"/>
</dbReference>
<sequence>MIVREREPSYELKILRLLNPRMTLPDKQYYLNLEKGFEGERQLDVWLEDLTNDCLIVNDLLLKHKQQLFQIDTLLIFSNKIYLFNGKYYEGDYYTDQDTWYIMPGKEINDPLLQLKRSDYLLRQLLQRLKLNFLPVEPLLIFNNPAFMLYNAPSNLPAVFSPQLQRYMKKLNNEPSKINRKHEHLAEKLVSLHEKESPHTELPDYDFDRLAKGVVCVECGAMMVHRGKSFGCERCGYVEKVKSGIIRSAEDYKVLFPDSKITTPVIREWCALRGDKKMVIKALGERFKLVRNGRHSYYTD</sequence>
<dbReference type="Proteomes" id="UP000595349">
    <property type="component" value="Chromosome"/>
</dbReference>
<dbReference type="InterPro" id="IPR011528">
    <property type="entry name" value="NERD"/>
</dbReference>
<reference evidence="2 3" key="1">
    <citation type="submission" date="2020-06" db="EMBL/GenBank/DDBJ databases">
        <title>Genomic analysis of Salicibibacter sp. NKC21-4.</title>
        <authorList>
            <person name="Oh Y.J."/>
        </authorList>
    </citation>
    <scope>NUCLEOTIDE SEQUENCE [LARGE SCALE GENOMIC DNA]</scope>
    <source>
        <strain evidence="2 3">NKC21-4</strain>
    </source>
</reference>
<dbReference type="Pfam" id="PF08378">
    <property type="entry name" value="NERD"/>
    <property type="match status" value="1"/>
</dbReference>
<dbReference type="AlphaFoldDB" id="A0A7T6Z860"/>
<evidence type="ECO:0000313" key="2">
    <source>
        <dbReference type="EMBL" id="QQK78638.1"/>
    </source>
</evidence>